<evidence type="ECO:0000256" key="3">
    <source>
        <dbReference type="SAM" id="MobiDB-lite"/>
    </source>
</evidence>
<dbReference type="FunFam" id="1.20.58.60:FF:000019">
    <property type="entry name" value="Spectrin beta chain"/>
    <property type="match status" value="1"/>
</dbReference>
<proteinExistence type="predicted"/>
<reference evidence="6" key="1">
    <citation type="submission" date="2016-06" db="UniProtKB">
        <authorList>
            <consortium name="WormBaseParasite"/>
        </authorList>
    </citation>
    <scope>IDENTIFICATION</scope>
</reference>
<accession>A0A183AKR5</accession>
<protein>
    <submittedName>
        <fullName evidence="6">PH domain-containing protein</fullName>
    </submittedName>
</protein>
<dbReference type="Pfam" id="PF00435">
    <property type="entry name" value="Spectrin"/>
    <property type="match status" value="4"/>
</dbReference>
<dbReference type="InterPro" id="IPR002017">
    <property type="entry name" value="Spectrin_repeat"/>
</dbReference>
<evidence type="ECO:0000313" key="6">
    <source>
        <dbReference type="WBParaSite" id="ECPE_0000756601-mRNA-1"/>
    </source>
</evidence>
<dbReference type="SMART" id="SM00150">
    <property type="entry name" value="SPEC"/>
    <property type="match status" value="5"/>
</dbReference>
<keyword evidence="1" id="KW-0677">Repeat</keyword>
<keyword evidence="5" id="KW-1185">Reference proteome</keyword>
<feature type="compositionally biased region" description="Low complexity" evidence="3">
    <location>
        <begin position="793"/>
        <end position="806"/>
    </location>
</feature>
<evidence type="ECO:0000313" key="4">
    <source>
        <dbReference type="EMBL" id="VDP81412.1"/>
    </source>
</evidence>
<evidence type="ECO:0000256" key="2">
    <source>
        <dbReference type="SAM" id="Coils"/>
    </source>
</evidence>
<feature type="region of interest" description="Disordered" evidence="3">
    <location>
        <begin position="1"/>
        <end position="28"/>
    </location>
</feature>
<dbReference type="PANTHER" id="PTHR11915">
    <property type="entry name" value="SPECTRIN/FILAMIN RELATED CYTOSKELETAL PROTEIN"/>
    <property type="match status" value="1"/>
</dbReference>
<evidence type="ECO:0000256" key="1">
    <source>
        <dbReference type="ARBA" id="ARBA00022737"/>
    </source>
</evidence>
<sequence>MEEMLHKTQEWLDRKLREAPSPEVTQRRAQPLDASALLLDLDAHEKNIRELVEYQAAVNRLNAEVQQDRPFSRQNEFRFSVKELKNKLGTVESQLSNERNRLDQLKSSSHAFAELMLEAVWVREKLLQLKRLSPPGTIGATHPALLGQKLLGLQQLRRQIRSHLLEAENRRPRMKRLCEDVEKTYCTERFAQLGVNTKQFQDTLCEIRGSWATVDLELERWRRETEVGEMVCQFALDAAEIEAWISEQELYMLATDRPKDEQAATSSLRKHRVRAATIDRWSKQITALRHRGQNLCSHLETLSSSPSKPTDGSLRSHVQLIQTCLNRIDQASISLHSLTRETTAKLEAKVTKYRLLREVADLEAWIAEKSKVAVSHELGNDLDHCSALRDRFSNFIKLTVPDGSKRLSTVTSQCVRLIGQGHPDAADIATAKDNVNEAWADLLELIETRKQLLKAAWDMHHFVNDCQDVEERITHRMENLPTVPSEAQITGKKQGLSGCHRSQASLEQELNCLREQVERLTSTTKRLLPRYAGSQAEQLQARNDRVQAIWQRLCAVADGRTGMLDSAARIHRFLVSARELIMWLEGARDQMETKERPRDVLGVEFLIKEHTSLHSEIEARASSVESCLDLGRAILAEHPVLSTETVPARDPLAGPRAEVRERCVQLATGHLLVKELWRERWDRLHLLLEVRQFARDANSAEVWLAGKELQLESARRQLGESISETLMLLGAHYAFQQTLVSANERFNALKRLTTLEIRAMEWSPQESTLREQEKRDKVREVVREFLPSYTSAKPATAMTTTTVPPASRSQKLASVDMRSKK</sequence>
<feature type="compositionally biased region" description="Basic and acidic residues" evidence="3">
    <location>
        <begin position="1"/>
        <end position="20"/>
    </location>
</feature>
<organism evidence="6">
    <name type="scientific">Echinostoma caproni</name>
    <dbReference type="NCBI Taxonomy" id="27848"/>
    <lineage>
        <taxon>Eukaryota</taxon>
        <taxon>Metazoa</taxon>
        <taxon>Spiralia</taxon>
        <taxon>Lophotrochozoa</taxon>
        <taxon>Platyhelminthes</taxon>
        <taxon>Trematoda</taxon>
        <taxon>Digenea</taxon>
        <taxon>Plagiorchiida</taxon>
        <taxon>Echinostomata</taxon>
        <taxon>Echinostomatoidea</taxon>
        <taxon>Echinostomatidae</taxon>
        <taxon>Echinostoma</taxon>
    </lineage>
</organism>
<dbReference type="WBParaSite" id="ECPE_0000756601-mRNA-1">
    <property type="protein sequence ID" value="ECPE_0000756601-mRNA-1"/>
    <property type="gene ID" value="ECPE_0000756601"/>
</dbReference>
<feature type="coiled-coil region" evidence="2">
    <location>
        <begin position="44"/>
        <end position="108"/>
    </location>
</feature>
<dbReference type="OrthoDB" id="6274062at2759"/>
<dbReference type="InterPro" id="IPR018159">
    <property type="entry name" value="Spectrin/alpha-actinin"/>
</dbReference>
<dbReference type="SUPFAM" id="SSF46966">
    <property type="entry name" value="Spectrin repeat"/>
    <property type="match status" value="4"/>
</dbReference>
<dbReference type="Proteomes" id="UP000272942">
    <property type="component" value="Unassembled WGS sequence"/>
</dbReference>
<evidence type="ECO:0000313" key="5">
    <source>
        <dbReference type="Proteomes" id="UP000272942"/>
    </source>
</evidence>
<name>A0A183AKR5_9TREM</name>
<dbReference type="CDD" id="cd00176">
    <property type="entry name" value="SPEC"/>
    <property type="match status" value="3"/>
</dbReference>
<dbReference type="Gene3D" id="1.20.58.60">
    <property type="match status" value="4"/>
</dbReference>
<dbReference type="EMBL" id="UZAN01044762">
    <property type="protein sequence ID" value="VDP81412.1"/>
    <property type="molecule type" value="Genomic_DNA"/>
</dbReference>
<dbReference type="AlphaFoldDB" id="A0A183AKR5"/>
<keyword evidence="2" id="KW-0175">Coiled coil</keyword>
<gene>
    <name evidence="4" type="ORF">ECPE_LOCUS7550</name>
</gene>
<feature type="region of interest" description="Disordered" evidence="3">
    <location>
        <begin position="793"/>
        <end position="821"/>
    </location>
</feature>
<reference evidence="4 5" key="2">
    <citation type="submission" date="2018-11" db="EMBL/GenBank/DDBJ databases">
        <authorList>
            <consortium name="Pathogen Informatics"/>
        </authorList>
    </citation>
    <scope>NUCLEOTIDE SEQUENCE [LARGE SCALE GENOMIC DNA]</scope>
    <source>
        <strain evidence="4 5">Egypt</strain>
    </source>
</reference>